<evidence type="ECO:0000313" key="2">
    <source>
        <dbReference type="EMBL" id="KAF5472032.1"/>
    </source>
</evidence>
<evidence type="ECO:0000313" key="3">
    <source>
        <dbReference type="Proteomes" id="UP000619265"/>
    </source>
</evidence>
<dbReference type="PANTHER" id="PTHR24559">
    <property type="entry name" value="TRANSPOSON TY3-I GAG-POL POLYPROTEIN"/>
    <property type="match status" value="1"/>
</dbReference>
<organism evidence="2 3">
    <name type="scientific">Juglans regia</name>
    <name type="common">English walnut</name>
    <dbReference type="NCBI Taxonomy" id="51240"/>
    <lineage>
        <taxon>Eukaryota</taxon>
        <taxon>Viridiplantae</taxon>
        <taxon>Streptophyta</taxon>
        <taxon>Embryophyta</taxon>
        <taxon>Tracheophyta</taxon>
        <taxon>Spermatophyta</taxon>
        <taxon>Magnoliopsida</taxon>
        <taxon>eudicotyledons</taxon>
        <taxon>Gunneridae</taxon>
        <taxon>Pentapetalae</taxon>
        <taxon>rosids</taxon>
        <taxon>fabids</taxon>
        <taxon>Fagales</taxon>
        <taxon>Juglandaceae</taxon>
        <taxon>Juglans</taxon>
    </lineage>
</organism>
<dbReference type="Proteomes" id="UP000619265">
    <property type="component" value="Unassembled WGS sequence"/>
</dbReference>
<accession>A0A833XVA0</accession>
<dbReference type="EMBL" id="LIHL02000004">
    <property type="protein sequence ID" value="KAF5472032.1"/>
    <property type="molecule type" value="Genomic_DNA"/>
</dbReference>
<reference evidence="2" key="2">
    <citation type="submission" date="2020-03" db="EMBL/GenBank/DDBJ databases">
        <title>Walnut 2.0.</title>
        <authorList>
            <person name="Marrano A."/>
            <person name="Britton M."/>
            <person name="Zimin A.V."/>
            <person name="Zaini P.A."/>
            <person name="Workman R."/>
            <person name="Puiu D."/>
            <person name="Bianco L."/>
            <person name="Allen B.J."/>
            <person name="Troggio M."/>
            <person name="Leslie C.A."/>
            <person name="Timp W."/>
            <person name="Dendekar A."/>
            <person name="Salzberg S.L."/>
            <person name="Neale D.B."/>
        </authorList>
    </citation>
    <scope>NUCLEOTIDE SEQUENCE</scope>
    <source>
        <tissue evidence="2">Leaves</tissue>
    </source>
</reference>
<dbReference type="PANTHER" id="PTHR24559:SF444">
    <property type="entry name" value="REVERSE TRANSCRIPTASE DOMAIN-CONTAINING PROTEIN"/>
    <property type="match status" value="1"/>
</dbReference>
<protein>
    <recommendedName>
        <fullName evidence="1">Reverse transcriptase domain-containing protein</fullName>
    </recommendedName>
</protein>
<evidence type="ECO:0000259" key="1">
    <source>
        <dbReference type="PROSITE" id="PS50878"/>
    </source>
</evidence>
<name>A0A833XVA0_JUGRE</name>
<dbReference type="PROSITE" id="PS50878">
    <property type="entry name" value="RT_POL"/>
    <property type="match status" value="1"/>
</dbReference>
<gene>
    <name evidence="2" type="ORF">F2P56_008781</name>
</gene>
<dbReference type="Gene3D" id="3.30.70.270">
    <property type="match status" value="1"/>
</dbReference>
<dbReference type="InterPro" id="IPR053134">
    <property type="entry name" value="RNA-dir_DNA_polymerase"/>
</dbReference>
<dbReference type="Pfam" id="PF00078">
    <property type="entry name" value="RVT_1"/>
    <property type="match status" value="1"/>
</dbReference>
<reference evidence="2" key="1">
    <citation type="submission" date="2015-10" db="EMBL/GenBank/DDBJ databases">
        <authorList>
            <person name="Martinez-Garcia P.J."/>
            <person name="Crepeau M.W."/>
            <person name="Puiu D."/>
            <person name="Gonzalez-Ibeas D."/>
            <person name="Whalen J."/>
            <person name="Stevens K."/>
            <person name="Paul R."/>
            <person name="Butterfield T."/>
            <person name="Britton M."/>
            <person name="Reagan R."/>
            <person name="Chakraborty S."/>
            <person name="Walawage S.L."/>
            <person name="Vasquez-Gross H.A."/>
            <person name="Cardeno C."/>
            <person name="Famula R."/>
            <person name="Pratt K."/>
            <person name="Kuruganti S."/>
            <person name="Aradhya M.K."/>
            <person name="Leslie C.A."/>
            <person name="Dandekar A.M."/>
            <person name="Salzberg S.L."/>
            <person name="Wegrzyn J.L."/>
            <person name="Langley C.H."/>
            <person name="Neale D.B."/>
        </authorList>
    </citation>
    <scope>NUCLEOTIDE SEQUENCE</scope>
    <source>
        <tissue evidence="2">Leaves</tissue>
    </source>
</reference>
<dbReference type="Gramene" id="Jr04_06570_p1">
    <property type="protein sequence ID" value="cds.Jr04_06570_p1"/>
    <property type="gene ID" value="Jr04_06570"/>
</dbReference>
<proteinExistence type="predicted"/>
<dbReference type="Gene3D" id="3.10.10.10">
    <property type="entry name" value="HIV Type 1 Reverse Transcriptase, subunit A, domain 1"/>
    <property type="match status" value="1"/>
</dbReference>
<sequence length="169" mass="19882">MCLNYRDLNKVTIKNKYPLPQIDDLLDQLQGASVFSKIDLRSGYHQLKIKDQDIPKTVFQTHYGHFEFIVMPFGLTNAPTTFMNWMNRICRQYLDSFMIVFIDDILVYSRSDEEHRGHLGIILETLQKQQLYAKLSKYEFWLREVKFFGHVISSDGVTIDPVKIEVVTK</sequence>
<dbReference type="CDD" id="cd01647">
    <property type="entry name" value="RT_LTR"/>
    <property type="match status" value="1"/>
</dbReference>
<dbReference type="InterPro" id="IPR000477">
    <property type="entry name" value="RT_dom"/>
</dbReference>
<dbReference type="InterPro" id="IPR043128">
    <property type="entry name" value="Rev_trsase/Diguanyl_cyclase"/>
</dbReference>
<comment type="caution">
    <text evidence="2">The sequence shown here is derived from an EMBL/GenBank/DDBJ whole genome shotgun (WGS) entry which is preliminary data.</text>
</comment>
<dbReference type="SUPFAM" id="SSF56672">
    <property type="entry name" value="DNA/RNA polymerases"/>
    <property type="match status" value="1"/>
</dbReference>
<dbReference type="AlphaFoldDB" id="A0A833XVA0"/>
<dbReference type="InterPro" id="IPR043502">
    <property type="entry name" value="DNA/RNA_pol_sf"/>
</dbReference>
<feature type="domain" description="Reverse transcriptase" evidence="1">
    <location>
        <begin position="1"/>
        <end position="152"/>
    </location>
</feature>